<accession>A0ABP9CHY7</accession>
<dbReference type="Gene3D" id="3.50.30.50">
    <property type="entry name" value="Putative cyclase"/>
    <property type="match status" value="1"/>
</dbReference>
<dbReference type="InterPro" id="IPR007325">
    <property type="entry name" value="KFase/CYL"/>
</dbReference>
<evidence type="ECO:0000256" key="1">
    <source>
        <dbReference type="SAM" id="MobiDB-lite"/>
    </source>
</evidence>
<dbReference type="InterPro" id="IPR037175">
    <property type="entry name" value="KFase_sf"/>
</dbReference>
<evidence type="ECO:0000313" key="3">
    <source>
        <dbReference type="Proteomes" id="UP001500839"/>
    </source>
</evidence>
<comment type="caution">
    <text evidence="2">The sequence shown here is derived from an EMBL/GenBank/DDBJ whole genome shotgun (WGS) entry which is preliminary data.</text>
</comment>
<organism evidence="2 3">
    <name type="scientific">Tomitella cavernea</name>
    <dbReference type="NCBI Taxonomy" id="1387982"/>
    <lineage>
        <taxon>Bacteria</taxon>
        <taxon>Bacillati</taxon>
        <taxon>Actinomycetota</taxon>
        <taxon>Actinomycetes</taxon>
        <taxon>Mycobacteriales</taxon>
        <taxon>Tomitella</taxon>
    </lineage>
</organism>
<dbReference type="EMBL" id="BAABKQ010000001">
    <property type="protein sequence ID" value="GAA4811222.1"/>
    <property type="molecule type" value="Genomic_DNA"/>
</dbReference>
<evidence type="ECO:0000313" key="2">
    <source>
        <dbReference type="EMBL" id="GAA4811222.1"/>
    </source>
</evidence>
<dbReference type="SUPFAM" id="SSF102198">
    <property type="entry name" value="Putative cyclase"/>
    <property type="match status" value="1"/>
</dbReference>
<gene>
    <name evidence="2" type="ORF">GCM10023353_14690</name>
</gene>
<evidence type="ECO:0008006" key="4">
    <source>
        <dbReference type="Google" id="ProtNLM"/>
    </source>
</evidence>
<reference evidence="3" key="1">
    <citation type="journal article" date="2019" name="Int. J. Syst. Evol. Microbiol.">
        <title>The Global Catalogue of Microorganisms (GCM) 10K type strain sequencing project: providing services to taxonomists for standard genome sequencing and annotation.</title>
        <authorList>
            <consortium name="The Broad Institute Genomics Platform"/>
            <consortium name="The Broad Institute Genome Sequencing Center for Infectious Disease"/>
            <person name="Wu L."/>
            <person name="Ma J."/>
        </authorList>
    </citation>
    <scope>NUCLEOTIDE SEQUENCE [LARGE SCALE GENOMIC DNA]</scope>
    <source>
        <strain evidence="3">JCM 18542</strain>
    </source>
</reference>
<dbReference type="PANTHER" id="PTHR31118">
    <property type="entry name" value="CYCLASE-LIKE PROTEIN 2"/>
    <property type="match status" value="1"/>
</dbReference>
<keyword evidence="3" id="KW-1185">Reference proteome</keyword>
<dbReference type="Pfam" id="PF04199">
    <property type="entry name" value="Cyclase"/>
    <property type="match status" value="1"/>
</dbReference>
<dbReference type="PANTHER" id="PTHR31118:SF12">
    <property type="entry name" value="CYCLASE-LIKE PROTEIN 2"/>
    <property type="match status" value="1"/>
</dbReference>
<name>A0ABP9CHY7_9ACTN</name>
<proteinExistence type="predicted"/>
<dbReference type="Proteomes" id="UP001500839">
    <property type="component" value="Unassembled WGS sequence"/>
</dbReference>
<feature type="region of interest" description="Disordered" evidence="1">
    <location>
        <begin position="321"/>
        <end position="357"/>
    </location>
</feature>
<sequence length="357" mass="37531">MRVCVVCSGQFRAVVQTVSVHHHDPAATPTARPRRILDLTHTLDEDFPQWPGDPLFRMRRVPASPEFLVHELCFGEHTGTHVDAPLHCAPGGAGVDRIRVDDLVAPLVLIDIAGRATSEPDALATPADIAAWESRHGPVPDGALVALITRPAPGIDHASAPVRPSPSAEPAPHAAPDHNAEVGALARSLTPDAAGDAHWPGFSREAVELLVHGRAVVAIGTDAPSIDCGSSTDFPAHHAILGAGRYAVEMLAALSTLPPAGAVVVVAPLKHRGGSGGPARVLADARLTGGTPRIGTEPARIATRARMRRPILHGHEFRCATPHTQRSRSAHDRHTQAHRRLHANGGLPARTGPIGVL</sequence>
<feature type="region of interest" description="Disordered" evidence="1">
    <location>
        <begin position="155"/>
        <end position="177"/>
    </location>
</feature>
<protein>
    <recommendedName>
        <fullName evidence="4">Cyclase family protein</fullName>
    </recommendedName>
</protein>